<dbReference type="AlphaFoldDB" id="A0A564UJH8"/>
<gene>
    <name evidence="2" type="ORF">DLSSTS7063_02630</name>
</gene>
<proteinExistence type="predicted"/>
<accession>A0A564UJH8</accession>
<dbReference type="EMBL" id="CABHNM010000062">
    <property type="protein sequence ID" value="VUX19519.1"/>
    <property type="molecule type" value="Genomic_DNA"/>
</dbReference>
<dbReference type="Gene3D" id="3.90.1720.10">
    <property type="entry name" value="endopeptidase domain like (from Nostoc punctiforme)"/>
    <property type="match status" value="1"/>
</dbReference>
<dbReference type="InterPro" id="IPR038765">
    <property type="entry name" value="Papain-like_cys_pep_sf"/>
</dbReference>
<evidence type="ECO:0000259" key="1">
    <source>
        <dbReference type="Pfam" id="PF05257"/>
    </source>
</evidence>
<organism evidence="2 3">
    <name type="scientific">Dorea longicatena</name>
    <dbReference type="NCBI Taxonomy" id="88431"/>
    <lineage>
        <taxon>Bacteria</taxon>
        <taxon>Bacillati</taxon>
        <taxon>Bacillota</taxon>
        <taxon>Clostridia</taxon>
        <taxon>Lachnospirales</taxon>
        <taxon>Lachnospiraceae</taxon>
        <taxon>Dorea</taxon>
    </lineage>
</organism>
<name>A0A564UJH8_9FIRM</name>
<dbReference type="SUPFAM" id="SSF54001">
    <property type="entry name" value="Cysteine proteinases"/>
    <property type="match status" value="1"/>
</dbReference>
<evidence type="ECO:0000313" key="2">
    <source>
        <dbReference type="EMBL" id="VUX19519.1"/>
    </source>
</evidence>
<sequence length="152" mass="16535">MRYYSGGSLFSGLFGNQQIVSVAMGQLGNSGGQKFWSWYGFESRVEWCACFASWCAEQSGMVASGQVLKFSSCAVGASWFQGQGRWKGKGYTPSAGDFIFFDWNKDGQVDHVGIVVNVANGRVNTIEGNTSNMVARRSYQLGGIVIVGYGYI</sequence>
<reference evidence="2 3" key="1">
    <citation type="submission" date="2019-07" db="EMBL/GenBank/DDBJ databases">
        <authorList>
            <person name="Hibberd C M."/>
            <person name="Gehrig L. J."/>
            <person name="Chang H.-W."/>
            <person name="Venkatesh S."/>
        </authorList>
    </citation>
    <scope>NUCLEOTIDE SEQUENCE [LARGE SCALE GENOMIC DNA]</scope>
    <source>
        <strain evidence="2">Dorea_longicatena_SSTS_Bg7063</strain>
    </source>
</reference>
<evidence type="ECO:0000313" key="3">
    <source>
        <dbReference type="Proteomes" id="UP000398619"/>
    </source>
</evidence>
<dbReference type="InterPro" id="IPR007921">
    <property type="entry name" value="CHAP_dom"/>
</dbReference>
<dbReference type="Pfam" id="PF05257">
    <property type="entry name" value="CHAP"/>
    <property type="match status" value="1"/>
</dbReference>
<dbReference type="Proteomes" id="UP000398619">
    <property type="component" value="Unassembled WGS sequence"/>
</dbReference>
<protein>
    <submittedName>
        <fullName evidence="2">CHAP domain protein</fullName>
    </submittedName>
</protein>
<feature type="domain" description="Peptidase C51" evidence="1">
    <location>
        <begin position="44"/>
        <end position="129"/>
    </location>
</feature>